<reference evidence="10" key="1">
    <citation type="submission" date="2021-01" db="UniProtKB">
        <authorList>
            <consortium name="EnsemblMetazoa"/>
        </authorList>
    </citation>
    <scope>IDENTIFICATION</scope>
</reference>
<evidence type="ECO:0000313" key="11">
    <source>
        <dbReference type="Proteomes" id="UP000594262"/>
    </source>
</evidence>
<dbReference type="Pfam" id="PF00876">
    <property type="entry name" value="Innexin"/>
    <property type="match status" value="1"/>
</dbReference>
<keyword evidence="2 9" id="KW-0813">Transport</keyword>
<dbReference type="PANTHER" id="PTHR11893:SF36">
    <property type="entry name" value="INNEXIN-5"/>
    <property type="match status" value="1"/>
</dbReference>
<organism evidence="10 11">
    <name type="scientific">Clytia hemisphaerica</name>
    <dbReference type="NCBI Taxonomy" id="252671"/>
    <lineage>
        <taxon>Eukaryota</taxon>
        <taxon>Metazoa</taxon>
        <taxon>Cnidaria</taxon>
        <taxon>Hydrozoa</taxon>
        <taxon>Hydroidolina</taxon>
        <taxon>Leptothecata</taxon>
        <taxon>Obeliida</taxon>
        <taxon>Clytiidae</taxon>
        <taxon>Clytia</taxon>
    </lineage>
</organism>
<dbReference type="PROSITE" id="PS51013">
    <property type="entry name" value="PANNEXIN"/>
    <property type="match status" value="1"/>
</dbReference>
<evidence type="ECO:0000256" key="2">
    <source>
        <dbReference type="ARBA" id="ARBA00022448"/>
    </source>
</evidence>
<comment type="similarity">
    <text evidence="9">Belongs to the pannexin family.</text>
</comment>
<dbReference type="PANTHER" id="PTHR11893">
    <property type="entry name" value="INNEXIN"/>
    <property type="match status" value="1"/>
</dbReference>
<dbReference type="EnsemblMetazoa" id="CLYHEMT008336.1">
    <property type="protein sequence ID" value="CLYHEMP008336.1"/>
    <property type="gene ID" value="CLYHEMG008336"/>
</dbReference>
<keyword evidence="6 9" id="KW-0406">Ion transport</keyword>
<gene>
    <name evidence="9" type="primary">inx</name>
</gene>
<keyword evidence="4 9" id="KW-0812">Transmembrane</keyword>
<feature type="transmembrane region" description="Helical" evidence="9">
    <location>
        <begin position="199"/>
        <end position="216"/>
    </location>
</feature>
<dbReference type="InterPro" id="IPR000990">
    <property type="entry name" value="Innexin"/>
</dbReference>
<protein>
    <recommendedName>
        <fullName evidence="9">Innexin</fullName>
    </recommendedName>
</protein>
<feature type="transmembrane region" description="Helical" evidence="9">
    <location>
        <begin position="136"/>
        <end position="155"/>
    </location>
</feature>
<proteinExistence type="inferred from homology"/>
<name>A0A7M5V299_9CNID</name>
<dbReference type="GO" id="GO:0005921">
    <property type="term" value="C:gap junction"/>
    <property type="evidence" value="ECO:0007669"/>
    <property type="project" value="UniProtKB-UniRule"/>
</dbReference>
<dbReference type="GO" id="GO:0005243">
    <property type="term" value="F:gap junction channel activity"/>
    <property type="evidence" value="ECO:0007669"/>
    <property type="project" value="TreeGrafter"/>
</dbReference>
<dbReference type="GO" id="GO:0005886">
    <property type="term" value="C:plasma membrane"/>
    <property type="evidence" value="ECO:0007669"/>
    <property type="project" value="UniProtKB-SubCell"/>
</dbReference>
<feature type="transmembrane region" description="Helical" evidence="9">
    <location>
        <begin position="61"/>
        <end position="79"/>
    </location>
</feature>
<comment type="caution">
    <text evidence="9">Lacks conserved residue(s) required for the propagation of feature annotation.</text>
</comment>
<keyword evidence="7 9" id="KW-0472">Membrane</keyword>
<feature type="transmembrane region" description="Helical" evidence="9">
    <location>
        <begin position="30"/>
        <end position="49"/>
    </location>
</feature>
<comment type="subcellular location">
    <subcellularLocation>
        <location evidence="1 9">Cell membrane</location>
        <topology evidence="1 9">Multi-pass membrane protein</topology>
    </subcellularLocation>
</comment>
<evidence type="ECO:0000256" key="7">
    <source>
        <dbReference type="ARBA" id="ARBA00023136"/>
    </source>
</evidence>
<dbReference type="Proteomes" id="UP000594262">
    <property type="component" value="Unplaced"/>
</dbReference>
<dbReference type="OrthoDB" id="10418392at2759"/>
<dbReference type="AlphaFoldDB" id="A0A7M5V299"/>
<accession>A0A7M5V299</accession>
<comment type="function">
    <text evidence="9">Structural component of the gap junctions.</text>
</comment>
<evidence type="ECO:0000256" key="4">
    <source>
        <dbReference type="ARBA" id="ARBA00022692"/>
    </source>
</evidence>
<feature type="transmembrane region" description="Helical" evidence="9">
    <location>
        <begin position="303"/>
        <end position="326"/>
    </location>
</feature>
<sequence>MAMLAASIQELVSIKIKPRHDGITDQYNRIFMVKICLICAAIIGVNYFSDKVSCIVANGNGMDGAFVGSACWIQGFYVFDEMRDRLDESGYYGIPKNMDYDGINPLGQLCSTVDRALDKVTECQPMQRLYYLQYQYMPFFTASLAFFFYLPYILFKTVNFDIISLRDEIKDGEMSADKIFTSYFDRIVNNRRRMRYKSILNIIIKLMYLIANVLAFEACDSILHGDFRSYGTEFAKWVKYENFERHDHNLKVRAVPKPGNILLPPMGFCDIHEASRDVRNTHINTHRFICEISPHVLYQYVMLVFWFLLVIGIVISILGFFQHIMVHIASYIQMNRHDPTGKLYRVLTLREIDYLDILRLKSTSQYGTVLKKIREDRLDHVVDETEKLYPGKDTMF</sequence>
<keyword evidence="5 9" id="KW-1133">Transmembrane helix</keyword>
<keyword evidence="3" id="KW-1003">Cell membrane</keyword>
<evidence type="ECO:0000256" key="5">
    <source>
        <dbReference type="ARBA" id="ARBA00022989"/>
    </source>
</evidence>
<evidence type="ECO:0000256" key="3">
    <source>
        <dbReference type="ARBA" id="ARBA00022475"/>
    </source>
</evidence>
<evidence type="ECO:0000256" key="9">
    <source>
        <dbReference type="RuleBase" id="RU010713"/>
    </source>
</evidence>
<evidence type="ECO:0000256" key="6">
    <source>
        <dbReference type="ARBA" id="ARBA00023065"/>
    </source>
</evidence>
<keyword evidence="11" id="KW-1185">Reference proteome</keyword>
<evidence type="ECO:0000256" key="1">
    <source>
        <dbReference type="ARBA" id="ARBA00004651"/>
    </source>
</evidence>
<keyword evidence="8 9" id="KW-0407">Ion channel</keyword>
<dbReference type="EnsemblMetazoa" id="CLYHEMT008336.4">
    <property type="protein sequence ID" value="CLYHEMP008336.4"/>
    <property type="gene ID" value="CLYHEMG008336"/>
</dbReference>
<evidence type="ECO:0000256" key="8">
    <source>
        <dbReference type="ARBA" id="ARBA00023303"/>
    </source>
</evidence>
<evidence type="ECO:0000313" key="10">
    <source>
        <dbReference type="EnsemblMetazoa" id="CLYHEMP008336.1"/>
    </source>
</evidence>
<dbReference type="GO" id="GO:0034220">
    <property type="term" value="P:monoatomic ion transmembrane transport"/>
    <property type="evidence" value="ECO:0007669"/>
    <property type="project" value="UniProtKB-KW"/>
</dbReference>